<name>A0A316WDS9_9FLAO</name>
<dbReference type="InterPro" id="IPR027417">
    <property type="entry name" value="P-loop_NTPase"/>
</dbReference>
<dbReference type="AlphaFoldDB" id="A0A316WDS9"/>
<dbReference type="EMBL" id="PPEI02000012">
    <property type="protein sequence ID" value="PWN59199.1"/>
    <property type="molecule type" value="Genomic_DNA"/>
</dbReference>
<gene>
    <name evidence="8" type="ORF">C1638_021570</name>
</gene>
<dbReference type="PANTHER" id="PTHR37937:SF1">
    <property type="entry name" value="CONJUGATIVE TRANSFER: DNA TRANSPORT"/>
    <property type="match status" value="1"/>
</dbReference>
<keyword evidence="5 7" id="KW-1133">Transmembrane helix</keyword>
<proteinExistence type="inferred from homology"/>
<comment type="similarity">
    <text evidence="2">Belongs to the VirD4/TraG family.</text>
</comment>
<evidence type="ECO:0000313" key="8">
    <source>
        <dbReference type="EMBL" id="PWN59199.1"/>
    </source>
</evidence>
<keyword evidence="4 7" id="KW-0812">Transmembrane</keyword>
<evidence type="ECO:0000256" key="3">
    <source>
        <dbReference type="ARBA" id="ARBA00022475"/>
    </source>
</evidence>
<keyword evidence="6 7" id="KW-0472">Membrane</keyword>
<dbReference type="SUPFAM" id="SSF52540">
    <property type="entry name" value="P-loop containing nucleoside triphosphate hydrolases"/>
    <property type="match status" value="1"/>
</dbReference>
<feature type="transmembrane region" description="Helical" evidence="7">
    <location>
        <begin position="64"/>
        <end position="82"/>
    </location>
</feature>
<dbReference type="CDD" id="cd01127">
    <property type="entry name" value="TrwB_TraG_TraD_VirD4"/>
    <property type="match status" value="1"/>
</dbReference>
<feature type="transmembrane region" description="Helical" evidence="7">
    <location>
        <begin position="12"/>
        <end position="34"/>
    </location>
</feature>
<evidence type="ECO:0000256" key="1">
    <source>
        <dbReference type="ARBA" id="ARBA00004651"/>
    </source>
</evidence>
<keyword evidence="3" id="KW-1003">Cell membrane</keyword>
<sequence>MNMNIPAFFNKEIIIIFLMIYFVVGLLAYIISAYRGNKAIISFSLILVFGAVMHHYFKLSFVPRLLPFGFGPAFILGLIIGASKYEAPPEPVIDVKLKLGSKTITIRNIFAGVGVFGASRSGKTASVIYSLLMHFAEWSFSGLVYDYKNGELTEICIPLFGERVKIFAIHRPDISVRLNPINPKYLDDEKEVTAVTQVILDNLAGTEKGENSFFYETAGSLLSALILKFSLYYQHYCTIPHVIAFILSVDFSLKVEQEEGAKGLQEDAYDTFLGLKNFLIDDKRVKIQASAFILGLASEKQTAAVVATLANALRKISFPESFWALTGNDIDLNVNSKDNKTILSILNEPKSEEALTPFLATIIHTITKQMMVRNQDPAFILLDEAPTIKLRNMARISATMASFKIVTVYCAQDISQAVIQYSRDGFKAILANLSTLFFGRANDPDTGKFYEQYFEPKKIKTHSKTTGQNSSSKTTSEKEVPKVRAHEFTKFTPGKFAYIGGGRAELIKFPKYNIEVQPLPEKVDMKKKMIDNYVNIIEEINLFAEQIGISSEKKV</sequence>
<dbReference type="Gene3D" id="3.40.50.300">
    <property type="entry name" value="P-loop containing nucleotide triphosphate hydrolases"/>
    <property type="match status" value="1"/>
</dbReference>
<dbReference type="Proteomes" id="UP000236182">
    <property type="component" value="Unassembled WGS sequence"/>
</dbReference>
<accession>A0A316WDS9</accession>
<evidence type="ECO:0000256" key="6">
    <source>
        <dbReference type="ARBA" id="ARBA00023136"/>
    </source>
</evidence>
<dbReference type="InterPro" id="IPR051539">
    <property type="entry name" value="T4SS-coupling_protein"/>
</dbReference>
<keyword evidence="9" id="KW-1185">Reference proteome</keyword>
<protein>
    <submittedName>
        <fullName evidence="8">Mobilization protein</fullName>
    </submittedName>
</protein>
<feature type="transmembrane region" description="Helical" evidence="7">
    <location>
        <begin position="40"/>
        <end position="57"/>
    </location>
</feature>
<comment type="caution">
    <text evidence="8">The sequence shown here is derived from an EMBL/GenBank/DDBJ whole genome shotgun (WGS) entry which is preliminary data.</text>
</comment>
<evidence type="ECO:0000256" key="7">
    <source>
        <dbReference type="SAM" id="Phobius"/>
    </source>
</evidence>
<evidence type="ECO:0000256" key="5">
    <source>
        <dbReference type="ARBA" id="ARBA00022989"/>
    </source>
</evidence>
<dbReference type="PANTHER" id="PTHR37937">
    <property type="entry name" value="CONJUGATIVE TRANSFER: DNA TRANSPORT"/>
    <property type="match status" value="1"/>
</dbReference>
<dbReference type="InterPro" id="IPR003688">
    <property type="entry name" value="TraG/VirD4"/>
</dbReference>
<dbReference type="GO" id="GO:0005886">
    <property type="term" value="C:plasma membrane"/>
    <property type="evidence" value="ECO:0007669"/>
    <property type="project" value="UniProtKB-SubCell"/>
</dbReference>
<dbReference type="Pfam" id="PF02534">
    <property type="entry name" value="T4SS-DNA_transf"/>
    <property type="match status" value="1"/>
</dbReference>
<comment type="subcellular location">
    <subcellularLocation>
        <location evidence="1">Cell membrane</location>
        <topology evidence="1">Multi-pass membrane protein</topology>
    </subcellularLocation>
</comment>
<dbReference type="OrthoDB" id="102453at2"/>
<evidence type="ECO:0000256" key="2">
    <source>
        <dbReference type="ARBA" id="ARBA00008806"/>
    </source>
</evidence>
<evidence type="ECO:0000313" key="9">
    <source>
        <dbReference type="Proteomes" id="UP000236182"/>
    </source>
</evidence>
<reference evidence="8" key="1">
    <citation type="submission" date="2018-04" db="EMBL/GenBank/DDBJ databases">
        <title>Draft Genome Sequences of Chryseobacterium lactis NCTC11390T isolated from milk, Chryseobacterium oncorhynchi 701B-08T from rainbow trout, and Chryseobacterium viscerum 687B-08T from diseased fish.</title>
        <authorList>
            <person name="Jeong J.-J."/>
            <person name="Lee Y.J."/>
            <person name="Pathiraja D."/>
            <person name="Park B."/>
            <person name="Choi I.-G."/>
            <person name="Kim K.D."/>
        </authorList>
    </citation>
    <scope>NUCLEOTIDE SEQUENCE [LARGE SCALE GENOMIC DNA]</scope>
    <source>
        <strain evidence="8">701B-08</strain>
    </source>
</reference>
<organism evidence="8 9">
    <name type="scientific">Chryseobacterium oncorhynchi</name>
    <dbReference type="NCBI Taxonomy" id="741074"/>
    <lineage>
        <taxon>Bacteria</taxon>
        <taxon>Pseudomonadati</taxon>
        <taxon>Bacteroidota</taxon>
        <taxon>Flavobacteriia</taxon>
        <taxon>Flavobacteriales</taxon>
        <taxon>Weeksellaceae</taxon>
        <taxon>Chryseobacterium group</taxon>
        <taxon>Chryseobacterium</taxon>
    </lineage>
</organism>
<evidence type="ECO:0000256" key="4">
    <source>
        <dbReference type="ARBA" id="ARBA00022692"/>
    </source>
</evidence>